<dbReference type="EMBL" id="KL198006">
    <property type="protein sequence ID" value="KDQ31006.1"/>
    <property type="molecule type" value="Genomic_DNA"/>
</dbReference>
<evidence type="ECO:0000313" key="3">
    <source>
        <dbReference type="EMBL" id="KDQ31006.1"/>
    </source>
</evidence>
<reference evidence="4" key="1">
    <citation type="journal article" date="2014" name="Proc. Natl. Acad. Sci. U.S.A.">
        <title>Extensive sampling of basidiomycete genomes demonstrates inadequacy of the white-rot/brown-rot paradigm for wood decay fungi.</title>
        <authorList>
            <person name="Riley R."/>
            <person name="Salamov A.A."/>
            <person name="Brown D.W."/>
            <person name="Nagy L.G."/>
            <person name="Floudas D."/>
            <person name="Held B.W."/>
            <person name="Levasseur A."/>
            <person name="Lombard V."/>
            <person name="Morin E."/>
            <person name="Otillar R."/>
            <person name="Lindquist E.A."/>
            <person name="Sun H."/>
            <person name="LaButti K.M."/>
            <person name="Schmutz J."/>
            <person name="Jabbour D."/>
            <person name="Luo H."/>
            <person name="Baker S.E."/>
            <person name="Pisabarro A.G."/>
            <person name="Walton J.D."/>
            <person name="Blanchette R.A."/>
            <person name="Henrissat B."/>
            <person name="Martin F."/>
            <person name="Cullen D."/>
            <person name="Hibbett D.S."/>
            <person name="Grigoriev I.V."/>
        </authorList>
    </citation>
    <scope>NUCLEOTIDE SEQUENCE [LARGE SCALE GENOMIC DNA]</scope>
    <source>
        <strain evidence="4">PC15</strain>
    </source>
</reference>
<dbReference type="SUPFAM" id="SSF56801">
    <property type="entry name" value="Acetyl-CoA synthetase-like"/>
    <property type="match status" value="1"/>
</dbReference>
<dbReference type="Proteomes" id="UP000027073">
    <property type="component" value="Unassembled WGS sequence"/>
</dbReference>
<name>A0A067P539_PLEO1</name>
<sequence length="579" mass="63443">MTEFTSTSRAPLPEIPDDLSIPQFMLDYKHPCMPCRENVAWLTEDHSGRSIGFQEIKSRTHGLANAMSIKWNIRENDVVCIFSPNHTDYPICVWATHTLGAIITPANPGYTADELVHQLRTTKAALIFVHSDALGTVLTAAKRARVPEDRIVLLHNPQKPIVPHGVENVRDLVTFGLDRDTKYMEKRFKKGESKRHLAFLSFSSGTTGKPKAVSIPHHSVIANIIQIAAHYNVASKTSGPCPFSPGDVATAVLPFFHIYGLVVNMHFMLFAGLNLVVVPKFSFTDFLGSIVRHRITHLLLVPPQIVLMCKASHPAMKGVDLSHIKWTVCGAAPLSGELVKQVIKVLPNASIGQGYGLTETCTSIAMYPPEQRIGTIGSAGTLIPGVRARVVKADGSLGKAGEVGELVVTGPSMSLGYPDNAQATKETFIDGWVRTGDEVMINENSEVFVLDRVKEIFKVRGYQVAPAELEGHLLMHPYVADACVVSILDEYSGELPLAYVVLDKSVEEHAKDHKSAARLRNEIAKHVSDTKVQYKWLAGGVEFIDAIPKNPSGKILRRVLRDKARAARGNVHAPLQAKL</sequence>
<dbReference type="PANTHER" id="PTHR24096:SF422">
    <property type="entry name" value="BCDNA.GH02901"/>
    <property type="match status" value="1"/>
</dbReference>
<dbReference type="InterPro" id="IPR000873">
    <property type="entry name" value="AMP-dep_synth/lig_dom"/>
</dbReference>
<accession>A0A067P539</accession>
<gene>
    <name evidence="3" type="ORF">PLEOSDRAFT_1062952</name>
</gene>
<dbReference type="GO" id="GO:0016405">
    <property type="term" value="F:CoA-ligase activity"/>
    <property type="evidence" value="ECO:0007669"/>
    <property type="project" value="TreeGrafter"/>
</dbReference>
<dbReference type="Gene3D" id="3.30.300.30">
    <property type="match status" value="1"/>
</dbReference>
<dbReference type="Pfam" id="PF13193">
    <property type="entry name" value="AMP-binding_C"/>
    <property type="match status" value="1"/>
</dbReference>
<dbReference type="PANTHER" id="PTHR24096">
    <property type="entry name" value="LONG-CHAIN-FATTY-ACID--COA LIGASE"/>
    <property type="match status" value="1"/>
</dbReference>
<evidence type="ECO:0000259" key="1">
    <source>
        <dbReference type="Pfam" id="PF00501"/>
    </source>
</evidence>
<dbReference type="HOGENOM" id="CLU_000022_59_2_1"/>
<evidence type="ECO:0000313" key="4">
    <source>
        <dbReference type="Proteomes" id="UP000027073"/>
    </source>
</evidence>
<feature type="domain" description="AMP-dependent synthetase/ligase" evidence="1">
    <location>
        <begin position="46"/>
        <end position="417"/>
    </location>
</feature>
<feature type="domain" description="AMP-binding enzyme C-terminal" evidence="2">
    <location>
        <begin position="468"/>
        <end position="554"/>
    </location>
</feature>
<dbReference type="InterPro" id="IPR042099">
    <property type="entry name" value="ANL_N_sf"/>
</dbReference>
<dbReference type="VEuPathDB" id="FungiDB:PLEOSDRAFT_1062952"/>
<protein>
    <recommendedName>
        <fullName evidence="5">Phenylacetyl-CoA ligase</fullName>
    </recommendedName>
</protein>
<evidence type="ECO:0008006" key="5">
    <source>
        <dbReference type="Google" id="ProtNLM"/>
    </source>
</evidence>
<dbReference type="STRING" id="1137138.A0A067P539"/>
<dbReference type="Gene3D" id="3.40.50.12780">
    <property type="entry name" value="N-terminal domain of ligase-like"/>
    <property type="match status" value="1"/>
</dbReference>
<dbReference type="PROSITE" id="PS00455">
    <property type="entry name" value="AMP_BINDING"/>
    <property type="match status" value="1"/>
</dbReference>
<organism evidence="3 4">
    <name type="scientific">Pleurotus ostreatus (strain PC15)</name>
    <name type="common">Oyster mushroom</name>
    <dbReference type="NCBI Taxonomy" id="1137138"/>
    <lineage>
        <taxon>Eukaryota</taxon>
        <taxon>Fungi</taxon>
        <taxon>Dikarya</taxon>
        <taxon>Basidiomycota</taxon>
        <taxon>Agaricomycotina</taxon>
        <taxon>Agaricomycetes</taxon>
        <taxon>Agaricomycetidae</taxon>
        <taxon>Agaricales</taxon>
        <taxon>Pleurotineae</taxon>
        <taxon>Pleurotaceae</taxon>
        <taxon>Pleurotus</taxon>
    </lineage>
</organism>
<dbReference type="InParanoid" id="A0A067P539"/>
<dbReference type="AlphaFoldDB" id="A0A067P539"/>
<dbReference type="InterPro" id="IPR045851">
    <property type="entry name" value="AMP-bd_C_sf"/>
</dbReference>
<dbReference type="FunCoup" id="A0A067P539">
    <property type="interactions" value="329"/>
</dbReference>
<dbReference type="OrthoDB" id="6509636at2759"/>
<dbReference type="InterPro" id="IPR025110">
    <property type="entry name" value="AMP-bd_C"/>
</dbReference>
<proteinExistence type="predicted"/>
<evidence type="ECO:0000259" key="2">
    <source>
        <dbReference type="Pfam" id="PF13193"/>
    </source>
</evidence>
<dbReference type="InterPro" id="IPR020845">
    <property type="entry name" value="AMP-binding_CS"/>
</dbReference>
<dbReference type="Pfam" id="PF00501">
    <property type="entry name" value="AMP-binding"/>
    <property type="match status" value="1"/>
</dbReference>